<dbReference type="InterPro" id="IPR002172">
    <property type="entry name" value="LDrepeatLR_classA_rpt"/>
</dbReference>
<evidence type="ECO:0000256" key="2">
    <source>
        <dbReference type="ARBA" id="ARBA00023157"/>
    </source>
</evidence>
<organism evidence="6 7">
    <name type="scientific">Blomia tropicalis</name>
    <name type="common">Mite</name>
    <dbReference type="NCBI Taxonomy" id="40697"/>
    <lineage>
        <taxon>Eukaryota</taxon>
        <taxon>Metazoa</taxon>
        <taxon>Ecdysozoa</taxon>
        <taxon>Arthropoda</taxon>
        <taxon>Chelicerata</taxon>
        <taxon>Arachnida</taxon>
        <taxon>Acari</taxon>
        <taxon>Acariformes</taxon>
        <taxon>Sarcoptiformes</taxon>
        <taxon>Astigmata</taxon>
        <taxon>Glycyphagoidea</taxon>
        <taxon>Echimyopodidae</taxon>
        <taxon>Blomia</taxon>
    </lineage>
</organism>
<evidence type="ECO:0000259" key="5">
    <source>
        <dbReference type="Pfam" id="PF14648"/>
    </source>
</evidence>
<keyword evidence="7" id="KW-1185">Reference proteome</keyword>
<dbReference type="PROSITE" id="PS01209">
    <property type="entry name" value="LDLRA_1"/>
    <property type="match status" value="1"/>
</dbReference>
<dbReference type="PANTHER" id="PTHR28441:SF2">
    <property type="entry name" value="PROTEIN FAM91A1"/>
    <property type="match status" value="1"/>
</dbReference>
<dbReference type="CDD" id="cd00112">
    <property type="entry name" value="LDLa"/>
    <property type="match status" value="1"/>
</dbReference>
<evidence type="ECO:0000313" key="7">
    <source>
        <dbReference type="Proteomes" id="UP001142055"/>
    </source>
</evidence>
<dbReference type="Pfam" id="PF00057">
    <property type="entry name" value="Ldl_recept_a"/>
    <property type="match status" value="1"/>
</dbReference>
<accession>A0A9Q0M1J1</accession>
<dbReference type="PANTHER" id="PTHR28441">
    <property type="entry name" value="PROTEIN FAM91A1"/>
    <property type="match status" value="1"/>
</dbReference>
<gene>
    <name evidence="6" type="ORF">RDWZM_008506</name>
</gene>
<reference evidence="6" key="1">
    <citation type="submission" date="2022-12" db="EMBL/GenBank/DDBJ databases">
        <title>Genome assemblies of Blomia tropicalis.</title>
        <authorList>
            <person name="Cui Y."/>
        </authorList>
    </citation>
    <scope>NUCLEOTIDE SEQUENCE</scope>
    <source>
        <tissue evidence="6">Adult mites</tissue>
    </source>
</reference>
<dbReference type="AlphaFoldDB" id="A0A9Q0M1J1"/>
<dbReference type="InterPro" id="IPR028091">
    <property type="entry name" value="FAM91_N_dom"/>
</dbReference>
<proteinExistence type="inferred from homology"/>
<dbReference type="Gene3D" id="2.40.128.620">
    <property type="match status" value="1"/>
</dbReference>
<evidence type="ECO:0000313" key="6">
    <source>
        <dbReference type="EMBL" id="KAJ6217349.1"/>
    </source>
</evidence>
<feature type="domain" description="FAM91 C-terminal" evidence="5">
    <location>
        <begin position="814"/>
        <end position="1118"/>
    </location>
</feature>
<dbReference type="InterPro" id="IPR028097">
    <property type="entry name" value="FAM91_C_dom"/>
</dbReference>
<dbReference type="PROSITE" id="PS50068">
    <property type="entry name" value="LDLRA_2"/>
    <property type="match status" value="1"/>
</dbReference>
<comment type="similarity">
    <text evidence="1">Belongs to the FAM91 family.</text>
</comment>
<evidence type="ECO:0000256" key="3">
    <source>
        <dbReference type="PROSITE-ProRule" id="PRU00124"/>
    </source>
</evidence>
<dbReference type="Proteomes" id="UP001142055">
    <property type="component" value="Chromosome 3"/>
</dbReference>
<dbReference type="SMART" id="SM00192">
    <property type="entry name" value="LDLa"/>
    <property type="match status" value="1"/>
</dbReference>
<dbReference type="InterPro" id="IPR039199">
    <property type="entry name" value="FAM91"/>
</dbReference>
<dbReference type="EMBL" id="JAPWDV010000003">
    <property type="protein sequence ID" value="KAJ6217349.1"/>
    <property type="molecule type" value="Genomic_DNA"/>
</dbReference>
<dbReference type="SUPFAM" id="SSF57424">
    <property type="entry name" value="LDL receptor-like module"/>
    <property type="match status" value="1"/>
</dbReference>
<sequence>MNALLRASHIPIIVFVFFGLARGAYLVDFSNMLHRTNLANVKRDDPERCHPTQPFRCPGETLKCISIQYLCDGAQDCSDGTDEDVALCTAAKRPPVEETANFLQTLLANHGPNYLEKLFGKKARDALAPLGGAHRVAIALSESETIEDFGKALHLMRSDLEHLRNILIAVETGDVGLLKSMGIRDSELTDLKLFLDKLINEILNKTIIKAITEFIKSQKTKEVEWTLQYGNAILWHYLVYHIKFFELHQYIYEIFPGTIQLVGNHVVSNQLIGLQCLKLILNHKNQHTQDLNCLNILKTNGYDKLILTKLKTLINQPDEQILEILLENLYILLSEYDSSTNHSNLLKLSSKNLIVTLEIDNEIDDIFFKLILNLAYNQNNVNLIQKYLIGIRIYFFPLLGCNLIKFTNIFLKNMDILLDISYISHQYELIELCLKTINDFMVILVGNSDEYSKKIREYSIVNQLMYKDNLIRYVEKNQRTYYEQLLRYSQHHYMLFPYHLSNYIINGMRITPFQYYQTILIQMIEQEKNYDILPNFTAADCVRLLGIGRNQYIDIMNQFKSSKKFLGMIKKPIKELLPTKPVDTLFIDFWWTVRPGYITVDDMKQMVTSTEKTLIDTIINENLKTFIAGHFNYEDVLSLYIKGLIYFDILVDDNDLIYIPPLEGFVMNRTTGDYFETLLYKIFVSIDEKTTISELSEVLQIDLSLVKNVISMYCRLGFAFKKNNDINVNTCNPSWLKHLSSINSTSDKSVSKLTENITDFIDSLNNVDEEKISISECIESEPNNKSITKQPSLESQQSSPQLSISLISPMSSNSKRMGLLYDSTLAAFLMMGNLTPGLKSHAVTMFEVGKLSDESMDSFVSELAKINEWTLEEEGGEAERYFLHAIILCQTIQFLRNNPELTKNLIENDNGSNPNNQGLGLDLIRCESLLNLDQVSCERLLCRNYELLISVAPLSNETQIITSDLIPYFGASSLINSVWFKLFLYSITKCGPCSLLLSKGVRLTRLPDMFHNYDALMITPWGRDSGIVNISNALIAINESSIYNPVLIQAYPQNSIKISDEELIYLPLPLLESLENDQSFSSFCKNPAIMNLLAQIDLRRICGYLTLIKYRLCHNSNMITDNGQHWSLFDCHFGIPLFDRDLNRDVCHRIRSNQLFDREKLTNLVQSNRKLFHDIEIFIKDFVADEFSSKTKQVPLPSTSVVFDGSCVRAWQI</sequence>
<dbReference type="Pfam" id="PF14648">
    <property type="entry name" value="FAM91_C"/>
    <property type="match status" value="2"/>
</dbReference>
<feature type="domain" description="FAM91 N-terminal" evidence="4">
    <location>
        <begin position="443"/>
        <end position="735"/>
    </location>
</feature>
<name>A0A9Q0M1J1_BLOTA</name>
<keyword evidence="2" id="KW-1015">Disulfide bond</keyword>
<dbReference type="Pfam" id="PF14647">
    <property type="entry name" value="FAM91_N"/>
    <property type="match status" value="1"/>
</dbReference>
<evidence type="ECO:0000259" key="4">
    <source>
        <dbReference type="Pfam" id="PF14647"/>
    </source>
</evidence>
<feature type="domain" description="FAM91 C-terminal" evidence="5">
    <location>
        <begin position="1119"/>
        <end position="1193"/>
    </location>
</feature>
<comment type="caution">
    <text evidence="3">Lacks conserved residue(s) required for the propagation of feature annotation.</text>
</comment>
<evidence type="ECO:0000256" key="1">
    <source>
        <dbReference type="ARBA" id="ARBA00010319"/>
    </source>
</evidence>
<dbReference type="InterPro" id="IPR036055">
    <property type="entry name" value="LDL_receptor-like_sf"/>
</dbReference>
<comment type="caution">
    <text evidence="6">The sequence shown here is derived from an EMBL/GenBank/DDBJ whole genome shotgun (WGS) entry which is preliminary data.</text>
</comment>
<dbReference type="InterPro" id="IPR023415">
    <property type="entry name" value="LDLR_class-A_CS"/>
</dbReference>
<protein>
    <submittedName>
        <fullName evidence="6">Uncharacterized protein</fullName>
    </submittedName>
</protein>